<evidence type="ECO:0000313" key="2">
    <source>
        <dbReference type="Proteomes" id="UP000039324"/>
    </source>
</evidence>
<dbReference type="Proteomes" id="UP000039324">
    <property type="component" value="Unassembled WGS sequence"/>
</dbReference>
<dbReference type="AlphaFoldDB" id="A0A0G4IML1"/>
<protein>
    <submittedName>
        <fullName evidence="1">Uncharacterized protein</fullName>
    </submittedName>
</protein>
<reference evidence="1 2" key="1">
    <citation type="submission" date="2015-02" db="EMBL/GenBank/DDBJ databases">
        <authorList>
            <person name="Chooi Y.-H."/>
        </authorList>
    </citation>
    <scope>NUCLEOTIDE SEQUENCE [LARGE SCALE GENOMIC DNA]</scope>
    <source>
        <strain evidence="1">E3</strain>
    </source>
</reference>
<organism evidence="1 2">
    <name type="scientific">Plasmodiophora brassicae</name>
    <name type="common">Clubroot disease agent</name>
    <dbReference type="NCBI Taxonomy" id="37360"/>
    <lineage>
        <taxon>Eukaryota</taxon>
        <taxon>Sar</taxon>
        <taxon>Rhizaria</taxon>
        <taxon>Endomyxa</taxon>
        <taxon>Phytomyxea</taxon>
        <taxon>Plasmodiophorida</taxon>
        <taxon>Plasmodiophoridae</taxon>
        <taxon>Plasmodiophora</taxon>
    </lineage>
</organism>
<feature type="non-terminal residue" evidence="1">
    <location>
        <position position="246"/>
    </location>
</feature>
<evidence type="ECO:0000313" key="1">
    <source>
        <dbReference type="EMBL" id="CEO96543.1"/>
    </source>
</evidence>
<proteinExistence type="predicted"/>
<keyword evidence="2" id="KW-1185">Reference proteome</keyword>
<sequence>MSLKTKTWRACRRDRAVLDDERLRTMPSSRSSRSGLTRDGARPAIRACSVSSLVRSSTRFLLSFRWSAIALILSTACWMTVNAVWSEGVCRASSCSSSRYRGMRWIGEIISDVSWTPVPARNRLNATLSRSLKTPANRTNTPGTHAHWTVHEHSCRSASSSLFSAAIDGRLANRAHALSSGMTRLARNGSMTLRIRVSRPATYDSSVVTISRSTRHRVDASVPPLCTLPDDVPCRSIADSSAGIAS</sequence>
<name>A0A0G4IML1_PLABS</name>
<dbReference type="EMBL" id="CDSF01000068">
    <property type="protein sequence ID" value="CEO96543.1"/>
    <property type="molecule type" value="Genomic_DNA"/>
</dbReference>
<accession>A0A0G4IML1</accession>
<gene>
    <name evidence="1" type="ORF">PBRA_005152</name>
</gene>